<accession>A0A2I0R261</accession>
<organism evidence="3 4">
    <name type="scientific">Brumimicrobium salinarum</name>
    <dbReference type="NCBI Taxonomy" id="2058658"/>
    <lineage>
        <taxon>Bacteria</taxon>
        <taxon>Pseudomonadati</taxon>
        <taxon>Bacteroidota</taxon>
        <taxon>Flavobacteriia</taxon>
        <taxon>Flavobacteriales</taxon>
        <taxon>Crocinitomicaceae</taxon>
        <taxon>Brumimicrobium</taxon>
    </lineage>
</organism>
<dbReference type="NCBIfam" id="NF033707">
    <property type="entry name" value="T9SS_sortase"/>
    <property type="match status" value="1"/>
</dbReference>
<reference evidence="3 4" key="1">
    <citation type="submission" date="2017-12" db="EMBL/GenBank/DDBJ databases">
        <title>The draft genome sequence of Brumimicrobium saltpan LHR20.</title>
        <authorList>
            <person name="Do Z.-J."/>
            <person name="Luo H.-R."/>
        </authorList>
    </citation>
    <scope>NUCLEOTIDE SEQUENCE [LARGE SCALE GENOMIC DNA]</scope>
    <source>
        <strain evidence="3 4">LHR20</strain>
    </source>
</reference>
<dbReference type="Gene3D" id="3.40.50.10390">
    <property type="entry name" value="Gingipain r, domain 1"/>
    <property type="match status" value="1"/>
</dbReference>
<dbReference type="GO" id="GO:0006508">
    <property type="term" value="P:proteolysis"/>
    <property type="evidence" value="ECO:0007669"/>
    <property type="project" value="InterPro"/>
</dbReference>
<evidence type="ECO:0000259" key="2">
    <source>
        <dbReference type="Pfam" id="PF01364"/>
    </source>
</evidence>
<dbReference type="OrthoDB" id="9809780at2"/>
<keyword evidence="1" id="KW-0732">Signal</keyword>
<comment type="caution">
    <text evidence="3">The sequence shown here is derived from an EMBL/GenBank/DDBJ whole genome shotgun (WGS) entry which is preliminary data.</text>
</comment>
<dbReference type="Pfam" id="PF01364">
    <property type="entry name" value="Peptidase_C25"/>
    <property type="match status" value="1"/>
</dbReference>
<evidence type="ECO:0000313" key="3">
    <source>
        <dbReference type="EMBL" id="PKR80671.1"/>
    </source>
</evidence>
<proteinExistence type="predicted"/>
<dbReference type="Gene3D" id="2.60.40.4070">
    <property type="match status" value="1"/>
</dbReference>
<evidence type="ECO:0000313" key="4">
    <source>
        <dbReference type="Proteomes" id="UP000236654"/>
    </source>
</evidence>
<dbReference type="GO" id="GO:0008234">
    <property type="term" value="F:cysteine-type peptidase activity"/>
    <property type="evidence" value="ECO:0007669"/>
    <property type="project" value="InterPro"/>
</dbReference>
<protein>
    <recommendedName>
        <fullName evidence="2">Gingipain domain-containing protein</fullName>
    </recommendedName>
</protein>
<dbReference type="EMBL" id="PJNI01000008">
    <property type="protein sequence ID" value="PKR80671.1"/>
    <property type="molecule type" value="Genomic_DNA"/>
</dbReference>
<dbReference type="InterPro" id="IPR029030">
    <property type="entry name" value="Caspase-like_dom_sf"/>
</dbReference>
<gene>
    <name evidence="3" type="ORF">CW751_07835</name>
</gene>
<evidence type="ECO:0000256" key="1">
    <source>
        <dbReference type="ARBA" id="ARBA00022729"/>
    </source>
</evidence>
<sequence>MNNILIRFLLLIFTASVSYVGIAQDEIQLDLKWNDTLAKMTIGSQIVEYPNLKSSFVSENEFLFIHKFKRANSNTAHDFSLVSYQTSQLTNKEKLFLHNANIEVSSAPIIRVKNNSDFKNYYANVSFVPFVNVNGVIQKITSITLKQISAPIYETKSASFASASVLKNGSGEWYKIKVKTNGIYKIDYDFLKNIGVNVDQLNPDHLNIYGNGFGKLPESNAEYRPDDLLKNDISVVDGGDGSFDAGDYLLFYGRGPHKWEAKNNRFQRLLNIYANYSVYYININSNSIPARISNAVMSSNTPTHVVTDYNSFAIHEKELVNLMKTGQRWYGEKFDANLTQNFSIQIPHLNPNKPASLRAYMAAKNGGGTTGFRVQYNSTTIGSASIGASNDDSFSRAGFLTSPSGFNPSSSNFSLRVNFTRSNPSDEGYLDFLEVNARSYLTYFDGMSFRDLESVGVGNIAEMQISSFPSNGKVWEVTQPNTPKLVTGSASGGTYNFSFAADSLRTFVAFASQFNSPEYIGKVAHQNLHGLPAADYLIVTHPNFLSQANRLATLHEGKGLSVHVVTTTQVYNEFSGGTQDPTAIKYFAKMFYDRAGADVSLRPKYLLLFGDGTYDPLSRIANNNYMVPVYETLNSENYTSAIVSDDYFGFLDDSEEFSPSDLLDIAVGRLVATSKSDAITLVNKIEHYMKNGSMLYSSNNLLCGEDGYISTHGDWRLKYTLIADDEESGYFINQDLEPASIYVDANHPEMNVKKIYADAYPQITTAGGERYPEVNNEINRSIESGSLVTCYVGHGNSESAAQERIMSIGSVQEYENIDKLTLFVSATCEFARIDDNELVSIGEWMALNEVGGAIALMTTTRAVYFSTNSVTTKQFFENVFTRDASGKPLTFGEIILRTKNGVTGSSNNKRSFMLLGDPALEIALPYENIVLDSINSLDVNLVTDTIRALSKVNMKGHVEDQYGNLLTGFNGFVQPSVYDKPASRATLGQDALSPVIPFSQQDNILFKGKSSVQNGRFEFDFIVPKDIDYNYGKGKASFYSWSKNNNNGGGYSTDFLIGGIDTTGLNDQVGPEIEIYLNDDSFVSGGITNESPVLIANLFDESGINTVGNGIGHDITMILDAKTSEAKVLNEFYESDLDTYKSGSLRYQIGDLSPGLHTLTFKAWDVNNNSSEKTIEFTVHEDEDIALDHVLNYPNPFTTHTEFFFEHNQVCAALETQIEIYTVTGRLIKTINRTVETRGFRTEGIPWDGRDEFGDQLAKGIYVYRVTVKSPEGEKAQEMQKLYLLK</sequence>
<dbReference type="CDD" id="cd02258">
    <property type="entry name" value="Peptidase_C25_N"/>
    <property type="match status" value="1"/>
</dbReference>
<name>A0A2I0R261_9FLAO</name>
<dbReference type="RefSeq" id="WP_101334453.1">
    <property type="nucleotide sequence ID" value="NZ_PJNI01000008.1"/>
</dbReference>
<keyword evidence="4" id="KW-1185">Reference proteome</keyword>
<dbReference type="InterPro" id="IPR029031">
    <property type="entry name" value="Gingipain_N_sf"/>
</dbReference>
<feature type="domain" description="Gingipain" evidence="2">
    <location>
        <begin position="536"/>
        <end position="921"/>
    </location>
</feature>
<dbReference type="Proteomes" id="UP000236654">
    <property type="component" value="Unassembled WGS sequence"/>
</dbReference>
<dbReference type="InterPro" id="IPR001769">
    <property type="entry name" value="Gingipain"/>
</dbReference>
<dbReference type="Gene3D" id="3.40.50.1460">
    <property type="match status" value="1"/>
</dbReference>
<dbReference type="NCBIfam" id="TIGR04183">
    <property type="entry name" value="Por_Secre_tail"/>
    <property type="match status" value="1"/>
</dbReference>
<dbReference type="SUPFAM" id="SSF52129">
    <property type="entry name" value="Caspase-like"/>
    <property type="match status" value="1"/>
</dbReference>
<dbReference type="InterPro" id="IPR026444">
    <property type="entry name" value="Secre_tail"/>
</dbReference>